<evidence type="ECO:0000256" key="1">
    <source>
        <dbReference type="ARBA" id="ARBA00001933"/>
    </source>
</evidence>
<dbReference type="EMBL" id="JACJLL010000129">
    <property type="protein sequence ID" value="MBM6820567.1"/>
    <property type="molecule type" value="Genomic_DNA"/>
</dbReference>
<dbReference type="InterPro" id="IPR036633">
    <property type="entry name" value="Prn/Lys/Arg_de-COase_C_sf"/>
</dbReference>
<dbReference type="InterPro" id="IPR015424">
    <property type="entry name" value="PyrdxlP-dep_Trfase"/>
</dbReference>
<feature type="domain" description="Orn/Lys/Arg decarboxylase C-terminal" evidence="7">
    <location>
        <begin position="384"/>
        <end position="451"/>
    </location>
</feature>
<sequence length="469" mass="53354">MSKRIPLLDEVLKYRKENNLILSMPGNKSGIGFLRDEIGKEFVNNMGFLDITEVDPLDNLHCPEGVIKEAQELLAKTYDVKKAYFVVNGSTTGNLASIFDAFNEGDEILVERNCHKSVYNGLILRKLKVRYIEPVIHKDKGIFLPPTEKEIYKALDECKDAKGIILTYPNYFGIGYDIFDTLIELKKKGLKIIIDGAHGAHYGITEKLPKSIVKYADYIVLSSHKTLPSLTQGSYLLVNNDNNVDFYLKAFMTTSPSYLIMSSLDYSRYYLDNYGKEDYDKLIDLANKWSIKINKLNKVSVLNEENLPDGYSLDSSRYILILPKGYSGHKLLDYLRNMNIQCEMSFAGGVVLILSPFNLEKDFEKIYNSLGKLDLSLLADVQYQNYYSVIPKKVLEPYEVFNMEFEYVDIYESIGRISKEALTPYPPGIPLICAGEVISKEAIEIISGYIRNNKTVIGLDRELVKVIKI</sequence>
<dbReference type="SUPFAM" id="SSF53383">
    <property type="entry name" value="PLP-dependent transferases"/>
    <property type="match status" value="1"/>
</dbReference>
<feature type="domain" description="Orn/Lys/Arg decarboxylases family 1 pyridoxal-P attachment site" evidence="6">
    <location>
        <begin position="6"/>
        <end position="302"/>
    </location>
</feature>
<keyword evidence="5" id="KW-0456">Lyase</keyword>
<dbReference type="Pfam" id="PF03711">
    <property type="entry name" value="OKR_DC_1_C"/>
    <property type="match status" value="1"/>
</dbReference>
<dbReference type="Pfam" id="PF01276">
    <property type="entry name" value="OKR_DC_1"/>
    <property type="match status" value="1"/>
</dbReference>
<accession>A0ABS2FKS3</accession>
<protein>
    <submittedName>
        <fullName evidence="8">Aminotransferase class I/II-fold pyridoxal phosphate-dependent enzyme</fullName>
    </submittedName>
</protein>
<keyword evidence="3" id="KW-0210">Decarboxylase</keyword>
<dbReference type="InterPro" id="IPR052357">
    <property type="entry name" value="Orn_Lys_Arg_decarboxylase-I"/>
</dbReference>
<keyword evidence="9" id="KW-1185">Reference proteome</keyword>
<comment type="caution">
    <text evidence="8">The sequence shown here is derived from an EMBL/GenBank/DDBJ whole genome shotgun (WGS) entry which is preliminary data.</text>
</comment>
<evidence type="ECO:0000259" key="7">
    <source>
        <dbReference type="Pfam" id="PF03711"/>
    </source>
</evidence>
<evidence type="ECO:0000313" key="9">
    <source>
        <dbReference type="Proteomes" id="UP000767334"/>
    </source>
</evidence>
<gene>
    <name evidence="8" type="ORF">H6A19_14725</name>
</gene>
<dbReference type="RefSeq" id="WP_204572614.1">
    <property type="nucleotide sequence ID" value="NZ_JACJLL010000129.1"/>
</dbReference>
<keyword evidence="8" id="KW-0808">Transferase</keyword>
<evidence type="ECO:0000259" key="6">
    <source>
        <dbReference type="Pfam" id="PF01276"/>
    </source>
</evidence>
<proteinExistence type="inferred from homology"/>
<reference evidence="8 9" key="1">
    <citation type="journal article" date="2021" name="Sci. Rep.">
        <title>The distribution of antibiotic resistance genes in chicken gut microbiota commensals.</title>
        <authorList>
            <person name="Juricova H."/>
            <person name="Matiasovicova J."/>
            <person name="Kubasova T."/>
            <person name="Cejkova D."/>
            <person name="Rychlik I."/>
        </authorList>
    </citation>
    <scope>NUCLEOTIDE SEQUENCE [LARGE SCALE GENOMIC DNA]</scope>
    <source>
        <strain evidence="8 9">An435</strain>
    </source>
</reference>
<comment type="similarity">
    <text evidence="2">Belongs to the Orn/Lys/Arg decarboxylase class-I family.</text>
</comment>
<dbReference type="InterPro" id="IPR008286">
    <property type="entry name" value="Prn/Lys/Arg_de-COase_C"/>
</dbReference>
<dbReference type="InterPro" id="IPR000310">
    <property type="entry name" value="Orn/Lys/Arg_deCO2ase_major_dom"/>
</dbReference>
<organism evidence="8 9">
    <name type="scientific">Clostridium saudiense</name>
    <dbReference type="NCBI Taxonomy" id="1414720"/>
    <lineage>
        <taxon>Bacteria</taxon>
        <taxon>Bacillati</taxon>
        <taxon>Bacillota</taxon>
        <taxon>Clostridia</taxon>
        <taxon>Eubacteriales</taxon>
        <taxon>Clostridiaceae</taxon>
        <taxon>Clostridium</taxon>
    </lineage>
</organism>
<evidence type="ECO:0000313" key="8">
    <source>
        <dbReference type="EMBL" id="MBM6820567.1"/>
    </source>
</evidence>
<evidence type="ECO:0000256" key="5">
    <source>
        <dbReference type="ARBA" id="ARBA00023239"/>
    </source>
</evidence>
<evidence type="ECO:0000256" key="2">
    <source>
        <dbReference type="ARBA" id="ARBA00010671"/>
    </source>
</evidence>
<dbReference type="Proteomes" id="UP000767334">
    <property type="component" value="Unassembled WGS sequence"/>
</dbReference>
<dbReference type="InterPro" id="IPR015421">
    <property type="entry name" value="PyrdxlP-dep_Trfase_major"/>
</dbReference>
<dbReference type="PANTHER" id="PTHR43277">
    <property type="entry name" value="ARGININE DECARBOXYLASE"/>
    <property type="match status" value="1"/>
</dbReference>
<dbReference type="Gene3D" id="3.40.640.10">
    <property type="entry name" value="Type I PLP-dependent aspartate aminotransferase-like (Major domain)"/>
    <property type="match status" value="1"/>
</dbReference>
<evidence type="ECO:0000256" key="3">
    <source>
        <dbReference type="ARBA" id="ARBA00022793"/>
    </source>
</evidence>
<dbReference type="PANTHER" id="PTHR43277:SF4">
    <property type="entry name" value="ARGININE DECARBOXYLASE"/>
    <property type="match status" value="1"/>
</dbReference>
<dbReference type="GO" id="GO:0008483">
    <property type="term" value="F:transaminase activity"/>
    <property type="evidence" value="ECO:0007669"/>
    <property type="project" value="UniProtKB-KW"/>
</dbReference>
<dbReference type="SUPFAM" id="SSF55904">
    <property type="entry name" value="Ornithine decarboxylase C-terminal domain"/>
    <property type="match status" value="1"/>
</dbReference>
<keyword evidence="4" id="KW-0663">Pyridoxal phosphate</keyword>
<comment type="cofactor">
    <cofactor evidence="1">
        <name>pyridoxal 5'-phosphate</name>
        <dbReference type="ChEBI" id="CHEBI:597326"/>
    </cofactor>
</comment>
<evidence type="ECO:0000256" key="4">
    <source>
        <dbReference type="ARBA" id="ARBA00022898"/>
    </source>
</evidence>
<name>A0ABS2FKS3_9CLOT</name>
<keyword evidence="8" id="KW-0032">Aminotransferase</keyword>
<dbReference type="Gene3D" id="3.90.100.10">
    <property type="entry name" value="Orn/Lys/Arg decarboxylase, C-terminal domain"/>
    <property type="match status" value="1"/>
</dbReference>